<dbReference type="Proteomes" id="UP001176891">
    <property type="component" value="Unassembled WGS sequence"/>
</dbReference>
<reference evidence="1" key="1">
    <citation type="submission" date="2023-07" db="EMBL/GenBank/DDBJ databases">
        <title>Two novel species in the genus Flavivirga.</title>
        <authorList>
            <person name="Kwon K."/>
        </authorList>
    </citation>
    <scope>NUCLEOTIDE SEQUENCE</scope>
    <source>
        <strain evidence="1">KACC 14157</strain>
    </source>
</reference>
<dbReference type="EMBL" id="JAUOEM010000001">
    <property type="protein sequence ID" value="MDO5986622.1"/>
    <property type="molecule type" value="Genomic_DNA"/>
</dbReference>
<organism evidence="1 2">
    <name type="scientific">Flavivirga amylovorans</name>
    <dbReference type="NCBI Taxonomy" id="870486"/>
    <lineage>
        <taxon>Bacteria</taxon>
        <taxon>Pseudomonadati</taxon>
        <taxon>Bacteroidota</taxon>
        <taxon>Flavobacteriia</taxon>
        <taxon>Flavobacteriales</taxon>
        <taxon>Flavobacteriaceae</taxon>
        <taxon>Flavivirga</taxon>
    </lineage>
</organism>
<evidence type="ECO:0000313" key="1">
    <source>
        <dbReference type="EMBL" id="MDO5986622.1"/>
    </source>
</evidence>
<protein>
    <submittedName>
        <fullName evidence="1">Uncharacterized protein</fullName>
    </submittedName>
</protein>
<proteinExistence type="predicted"/>
<comment type="caution">
    <text evidence="1">The sequence shown here is derived from an EMBL/GenBank/DDBJ whole genome shotgun (WGS) entry which is preliminary data.</text>
</comment>
<accession>A0ABT8WYB4</accession>
<gene>
    <name evidence="1" type="ORF">Q4Q39_04305</name>
</gene>
<sequence>MKNTYKNLSINSLNPLLGFGWNTKTSSKKETLYIKNKKNAFKNEFETV</sequence>
<dbReference type="RefSeq" id="WP_303281130.1">
    <property type="nucleotide sequence ID" value="NZ_BAABCZ010000016.1"/>
</dbReference>
<name>A0ABT8WYB4_9FLAO</name>
<evidence type="ECO:0000313" key="2">
    <source>
        <dbReference type="Proteomes" id="UP001176891"/>
    </source>
</evidence>
<keyword evidence="2" id="KW-1185">Reference proteome</keyword>